<dbReference type="PANTHER" id="PTHR11994">
    <property type="entry name" value="60S RIBOSOMAL PROTEIN L11-RELATED"/>
    <property type="match status" value="1"/>
</dbReference>
<dbReference type="InterPro" id="IPR022803">
    <property type="entry name" value="Ribosomal_uL5_dom_sf"/>
</dbReference>
<keyword evidence="3 4" id="KW-0687">Ribonucleoprotein</keyword>
<dbReference type="GO" id="GO:0005840">
    <property type="term" value="C:ribosome"/>
    <property type="evidence" value="ECO:0007669"/>
    <property type="project" value="UniProtKB-KW"/>
</dbReference>
<dbReference type="SUPFAM" id="SSF55282">
    <property type="entry name" value="RL5-like"/>
    <property type="match status" value="1"/>
</dbReference>
<evidence type="ECO:0000313" key="6">
    <source>
        <dbReference type="EMBL" id="AOH05900.1"/>
    </source>
</evidence>
<dbReference type="Gene3D" id="3.30.1440.10">
    <property type="match status" value="1"/>
</dbReference>
<accession>A0A1B3TRG0</accession>
<dbReference type="EMBL" id="KX171637">
    <property type="protein sequence ID" value="AOH05900.1"/>
    <property type="molecule type" value="Genomic_DNA"/>
</dbReference>
<dbReference type="GO" id="GO:0003735">
    <property type="term" value="F:structural constituent of ribosome"/>
    <property type="evidence" value="ECO:0007669"/>
    <property type="project" value="InterPro"/>
</dbReference>
<name>A0A1B3TRG0_9MONI</name>
<dbReference type="GO" id="GO:0006412">
    <property type="term" value="P:translation"/>
    <property type="evidence" value="ECO:0007669"/>
    <property type="project" value="InterPro"/>
</dbReference>
<feature type="domain" description="Large ribosomal subunit protein uL5 C-terminal" evidence="5">
    <location>
        <begin position="96"/>
        <end position="181"/>
    </location>
</feature>
<dbReference type="RefSeq" id="YP_009277430.1">
    <property type="nucleotide sequence ID" value="NC_030900.1"/>
</dbReference>
<evidence type="ECO:0000256" key="3">
    <source>
        <dbReference type="ARBA" id="ARBA00023274"/>
    </source>
</evidence>
<keyword evidence="6" id="KW-0496">Mitochondrion</keyword>
<dbReference type="PIRSF" id="PIRSF002161">
    <property type="entry name" value="Ribosomal_L5"/>
    <property type="match status" value="1"/>
</dbReference>
<dbReference type="GO" id="GO:1990904">
    <property type="term" value="C:ribonucleoprotein complex"/>
    <property type="evidence" value="ECO:0007669"/>
    <property type="project" value="UniProtKB-KW"/>
</dbReference>
<evidence type="ECO:0000256" key="2">
    <source>
        <dbReference type="ARBA" id="ARBA00022980"/>
    </source>
</evidence>
<dbReference type="InterPro" id="IPR002132">
    <property type="entry name" value="Ribosomal_uL5"/>
</dbReference>
<gene>
    <name evidence="6" type="primary">rpl5</name>
</gene>
<protein>
    <submittedName>
        <fullName evidence="6">Ribosomal protein L5</fullName>
    </submittedName>
</protein>
<geneLocation type="mitochondrion" evidence="6"/>
<comment type="similarity">
    <text evidence="1 4">Belongs to the universal ribosomal protein uL5 family.</text>
</comment>
<sequence length="187" mass="21752">MFTPSILRFHYENVLRQDLLLKLNHTHISEVPELCEIMIVSKAFKKSSFHSKKGELAIENPCGQKCMKKRNGSSTGKSFRFKQFVLNQESKRKAVVTCTLRGHVMYKFLEKLVPIIHTPHYPVIKQRNSIQFHFSMATTLSGEFPPIKENFEIFAHLRGFDVTIVTSATTREDTFTLWSGFERKKRE</sequence>
<reference evidence="6" key="1">
    <citation type="journal article" date="2016" name="New Phytol.">
        <title>Complete mitochondrial genomes from the ferns Ophioglossum californicum and Psilotum nudum are highly repetitive with the largest organellar introns.</title>
        <authorList>
            <person name="Guo W."/>
            <person name="Zhu A."/>
            <person name="Fan W."/>
            <person name="Mower J.P."/>
        </authorList>
    </citation>
    <scope>NUCLEOTIDE SEQUENCE</scope>
    <source>
        <strain evidence="6">V14</strain>
    </source>
</reference>
<dbReference type="GeneID" id="28799226"/>
<dbReference type="Pfam" id="PF00673">
    <property type="entry name" value="Ribosomal_L5_C"/>
    <property type="match status" value="1"/>
</dbReference>
<evidence type="ECO:0000259" key="5">
    <source>
        <dbReference type="Pfam" id="PF00673"/>
    </source>
</evidence>
<dbReference type="InterPro" id="IPR031309">
    <property type="entry name" value="Ribosomal_uL5_C"/>
</dbReference>
<keyword evidence="2 4" id="KW-0689">Ribosomal protein</keyword>
<evidence type="ECO:0000256" key="4">
    <source>
        <dbReference type="RuleBase" id="RU003930"/>
    </source>
</evidence>
<organism evidence="6">
    <name type="scientific">Ophioglossum californicum</name>
    <dbReference type="NCBI Taxonomy" id="1267209"/>
    <lineage>
        <taxon>Eukaryota</taxon>
        <taxon>Viridiplantae</taxon>
        <taxon>Streptophyta</taxon>
        <taxon>Embryophyta</taxon>
        <taxon>Tracheophyta</taxon>
        <taxon>Polypodiopsida</taxon>
        <taxon>Ophioglossidae</taxon>
        <taxon>Ophioglossales</taxon>
        <taxon>Ophioglossaceae</taxon>
        <taxon>Ophioglossoideae</taxon>
        <taxon>Ophioglossum</taxon>
    </lineage>
</organism>
<proteinExistence type="inferred from homology"/>
<dbReference type="AlphaFoldDB" id="A0A1B3TRG0"/>
<evidence type="ECO:0000256" key="1">
    <source>
        <dbReference type="ARBA" id="ARBA00008553"/>
    </source>
</evidence>